<dbReference type="eggNOG" id="COG1916">
    <property type="taxonomic scope" value="Bacteria"/>
</dbReference>
<dbReference type="EMBL" id="CP002432">
    <property type="protein sequence ID" value="ADU66479.1"/>
    <property type="molecule type" value="Genomic_DNA"/>
</dbReference>
<proteinExistence type="predicted"/>
<dbReference type="CDD" id="cd14726">
    <property type="entry name" value="TraB_PrgY-like"/>
    <property type="match status" value="1"/>
</dbReference>
<dbReference type="AlphaFoldDB" id="E6W159"/>
<sequence>MEHTSDNPENQQLSEAQQDALRQYSDLEVLTYQGKTLFLLGTAHVSQQSVDTVRAVIAAIKPDTVAVELCPSRYRALFEEDHWQNMNIFQVLREGKATVLLANLILSSFQKRMGAQLGVKPGQEMVEAIRSAQDNDARYILADREVQLTLKRAWGSAGIWGRMKLISTLIASLFAQEELTERDLEKMRNQDMLSEMLEEFARHFPRLKTTLIDERDQYLAKKVVEAPGSVILAVVGAGHRQGMRRLIESQQVEELSLSQLNTVPKPSPVWKSIKYLIPAIVIGIIAYGFFSSSAEVSWTMIQLWVLANGVLAALFVSFALPHPITILTAFVAAPLTSLNPTIAAGWVAGLMEAWLRKPKVSDLMNLSQDAISLKGFWKNRITKILLVVVFANVGSSIGTFVGIPLIASLLR</sequence>
<name>E6W159_DESIS</name>
<dbReference type="Pfam" id="PF01963">
    <property type="entry name" value="TraB_PrgY_gumN"/>
    <property type="match status" value="1"/>
</dbReference>
<evidence type="ECO:0000313" key="2">
    <source>
        <dbReference type="EMBL" id="ADU66479.1"/>
    </source>
</evidence>
<dbReference type="PANTHER" id="PTHR21530:SF7">
    <property type="entry name" value="TRAB DOMAIN-CONTAINING PROTEIN"/>
    <property type="match status" value="1"/>
</dbReference>
<dbReference type="InterPro" id="IPR002816">
    <property type="entry name" value="TraB/PrgY/GumN_fam"/>
</dbReference>
<protein>
    <submittedName>
        <fullName evidence="2">TraB family protein</fullName>
    </submittedName>
</protein>
<dbReference type="NCBIfam" id="TIGR00261">
    <property type="entry name" value="traB"/>
    <property type="match status" value="1"/>
</dbReference>
<dbReference type="RefSeq" id="WP_013506359.1">
    <property type="nucleotide sequence ID" value="NC_014836.1"/>
</dbReference>
<dbReference type="InParanoid" id="E6W159"/>
<gene>
    <name evidence="2" type="ordered locus">Selin_1750</name>
</gene>
<dbReference type="Proteomes" id="UP000002572">
    <property type="component" value="Chromosome"/>
</dbReference>
<dbReference type="PANTHER" id="PTHR21530">
    <property type="entry name" value="PHEROMONE SHUTDOWN PROTEIN"/>
    <property type="match status" value="1"/>
</dbReference>
<keyword evidence="1" id="KW-0472">Membrane</keyword>
<feature type="transmembrane region" description="Helical" evidence="1">
    <location>
        <begin position="272"/>
        <end position="290"/>
    </location>
</feature>
<evidence type="ECO:0000256" key="1">
    <source>
        <dbReference type="SAM" id="Phobius"/>
    </source>
</evidence>
<feature type="transmembrane region" description="Helical" evidence="1">
    <location>
        <begin position="326"/>
        <end position="349"/>
    </location>
</feature>
<feature type="transmembrane region" description="Helical" evidence="1">
    <location>
        <begin position="384"/>
        <end position="407"/>
    </location>
</feature>
<reference evidence="2 3" key="1">
    <citation type="submission" date="2010-12" db="EMBL/GenBank/DDBJ databases">
        <title>Complete sequence of Desulfurispirillum indicum S5.</title>
        <authorList>
            <consortium name="US DOE Joint Genome Institute"/>
            <person name="Lucas S."/>
            <person name="Copeland A."/>
            <person name="Lapidus A."/>
            <person name="Cheng J.-F."/>
            <person name="Goodwin L."/>
            <person name="Pitluck S."/>
            <person name="Chertkov O."/>
            <person name="Held B."/>
            <person name="Detter J.C."/>
            <person name="Han C."/>
            <person name="Tapia R."/>
            <person name="Land M."/>
            <person name="Hauser L."/>
            <person name="Kyrpides N."/>
            <person name="Ivanova N."/>
            <person name="Mikhailova N."/>
            <person name="Haggblom M."/>
            <person name="Rauschenbach I."/>
            <person name="Bini E."/>
            <person name="Woyke T."/>
        </authorList>
    </citation>
    <scope>NUCLEOTIDE SEQUENCE [LARGE SCALE GENOMIC DNA]</scope>
    <source>
        <strain evidence="3">ATCC BAA-1389 / DSM 22839 / S5</strain>
    </source>
</reference>
<dbReference type="InterPro" id="IPR046345">
    <property type="entry name" value="TraB_PrgY-like"/>
</dbReference>
<keyword evidence="1" id="KW-0812">Transmembrane</keyword>
<dbReference type="KEGG" id="din:Selin_1750"/>
<dbReference type="OrthoDB" id="9809330at2"/>
<evidence type="ECO:0000313" key="3">
    <source>
        <dbReference type="Proteomes" id="UP000002572"/>
    </source>
</evidence>
<dbReference type="HOGENOM" id="CLU_032780_1_0_0"/>
<dbReference type="STRING" id="653733.Selin_1750"/>
<feature type="transmembrane region" description="Helical" evidence="1">
    <location>
        <begin position="302"/>
        <end position="320"/>
    </location>
</feature>
<accession>E6W159</accession>
<dbReference type="InterPro" id="IPR005230">
    <property type="entry name" value="TraB_bac"/>
</dbReference>
<keyword evidence="3" id="KW-1185">Reference proteome</keyword>
<keyword evidence="1" id="KW-1133">Transmembrane helix</keyword>
<organism evidence="2 3">
    <name type="scientific">Desulfurispirillum indicum (strain ATCC BAA-1389 / DSM 22839 / S5)</name>
    <dbReference type="NCBI Taxonomy" id="653733"/>
    <lineage>
        <taxon>Bacteria</taxon>
        <taxon>Pseudomonadati</taxon>
        <taxon>Chrysiogenota</taxon>
        <taxon>Chrysiogenia</taxon>
        <taxon>Chrysiogenales</taxon>
        <taxon>Chrysiogenaceae</taxon>
        <taxon>Desulfurispirillum</taxon>
    </lineage>
</organism>